<dbReference type="SUPFAM" id="SSF53474">
    <property type="entry name" value="alpha/beta-Hydrolases"/>
    <property type="match status" value="1"/>
</dbReference>
<sequence>MKLPIVLLFSVLSLLGTANEAPARKPGDYPLTADSLPQEGVPKGQLLGPFEWRSAIIRGTVRRYWVYVPAQYAAAKPAGLLVFHDGQRALNPKGPLRVDQVMENLIHKKDIPVMIGLFITPGNLSERYPEDLGMNNPNNRAQEYDVLTDAYARMLADELIPELKKTYNISDDVEKRVIGGTSSGAICAWTTAWERPDTFRKVISMIGSYVSIGYQPARGNQPMIPGGDLYPTLIRKNPPKNIRIFLQDGSNDLDNPHGNWFLANQQMLSALNFANASADRRKLEGPRYDVKYEWGDGNHSDTHGGALLPDILRWMFRDVAKD</sequence>
<dbReference type="PANTHER" id="PTHR48098">
    <property type="entry name" value="ENTEROCHELIN ESTERASE-RELATED"/>
    <property type="match status" value="1"/>
</dbReference>
<keyword evidence="3" id="KW-1185">Reference proteome</keyword>
<proteinExistence type="predicted"/>
<comment type="caution">
    <text evidence="2">The sequence shown here is derived from an EMBL/GenBank/DDBJ whole genome shotgun (WGS) entry which is preliminary data.</text>
</comment>
<accession>A0A4V1M6E9</accession>
<dbReference type="RefSeq" id="WP_129046525.1">
    <property type="nucleotide sequence ID" value="NZ_SDHX01000001.1"/>
</dbReference>
<dbReference type="InterPro" id="IPR050583">
    <property type="entry name" value="Mycobacterial_A85_antigen"/>
</dbReference>
<dbReference type="Proteomes" id="UP000290218">
    <property type="component" value="Unassembled WGS sequence"/>
</dbReference>
<feature type="chain" id="PRO_5020216254" evidence="1">
    <location>
        <begin position="19"/>
        <end position="322"/>
    </location>
</feature>
<dbReference type="EMBL" id="SDHX01000001">
    <property type="protein sequence ID" value="RXK55159.1"/>
    <property type="molecule type" value="Genomic_DNA"/>
</dbReference>
<dbReference type="AlphaFoldDB" id="A0A4V1M6E9"/>
<organism evidence="2 3">
    <name type="scientific">Oleiharenicola lentus</name>
    <dbReference type="NCBI Taxonomy" id="2508720"/>
    <lineage>
        <taxon>Bacteria</taxon>
        <taxon>Pseudomonadati</taxon>
        <taxon>Verrucomicrobiota</taxon>
        <taxon>Opitutia</taxon>
        <taxon>Opitutales</taxon>
        <taxon>Opitutaceae</taxon>
        <taxon>Oleiharenicola</taxon>
    </lineage>
</organism>
<feature type="signal peptide" evidence="1">
    <location>
        <begin position="1"/>
        <end position="18"/>
    </location>
</feature>
<evidence type="ECO:0000256" key="1">
    <source>
        <dbReference type="SAM" id="SignalP"/>
    </source>
</evidence>
<evidence type="ECO:0000313" key="2">
    <source>
        <dbReference type="EMBL" id="RXK55159.1"/>
    </source>
</evidence>
<protein>
    <submittedName>
        <fullName evidence="2">Esterase family protein</fullName>
    </submittedName>
</protein>
<dbReference type="InterPro" id="IPR000801">
    <property type="entry name" value="Esterase-like"/>
</dbReference>
<dbReference type="OrthoDB" id="9775130at2"/>
<reference evidence="2 3" key="1">
    <citation type="submission" date="2019-01" db="EMBL/GenBank/DDBJ databases">
        <title>Lacunisphaera sp. strain TWA-58.</title>
        <authorList>
            <person name="Chen W.-M."/>
        </authorList>
    </citation>
    <scope>NUCLEOTIDE SEQUENCE [LARGE SCALE GENOMIC DNA]</scope>
    <source>
        <strain evidence="2 3">TWA-58</strain>
    </source>
</reference>
<dbReference type="Gene3D" id="3.40.50.1820">
    <property type="entry name" value="alpha/beta hydrolase"/>
    <property type="match status" value="1"/>
</dbReference>
<keyword evidence="1" id="KW-0732">Signal</keyword>
<dbReference type="PANTHER" id="PTHR48098:SF3">
    <property type="entry name" value="IRON(III) ENTEROBACTIN ESTERASE"/>
    <property type="match status" value="1"/>
</dbReference>
<dbReference type="InterPro" id="IPR029058">
    <property type="entry name" value="AB_hydrolase_fold"/>
</dbReference>
<dbReference type="Pfam" id="PF00756">
    <property type="entry name" value="Esterase"/>
    <property type="match status" value="1"/>
</dbReference>
<name>A0A4V1M6E9_9BACT</name>
<evidence type="ECO:0000313" key="3">
    <source>
        <dbReference type="Proteomes" id="UP000290218"/>
    </source>
</evidence>
<gene>
    <name evidence="2" type="ORF">ESB00_04480</name>
</gene>